<evidence type="ECO:0000256" key="3">
    <source>
        <dbReference type="ARBA" id="ARBA00022553"/>
    </source>
</evidence>
<protein>
    <recommendedName>
        <fullName evidence="2">histidine kinase</fullName>
        <ecNumber evidence="2">2.7.13.3</ecNumber>
    </recommendedName>
</protein>
<dbReference type="InterPro" id="IPR005467">
    <property type="entry name" value="His_kinase_dom"/>
</dbReference>
<evidence type="ECO:0000313" key="8">
    <source>
        <dbReference type="EMBL" id="GID78618.1"/>
    </source>
</evidence>
<dbReference type="InterPro" id="IPR003594">
    <property type="entry name" value="HATPase_dom"/>
</dbReference>
<evidence type="ECO:0000256" key="6">
    <source>
        <dbReference type="ARBA" id="ARBA00023012"/>
    </source>
</evidence>
<dbReference type="Proteomes" id="UP000609879">
    <property type="component" value="Unassembled WGS sequence"/>
</dbReference>
<dbReference type="PANTHER" id="PTHR44936">
    <property type="entry name" value="SENSOR PROTEIN CREC"/>
    <property type="match status" value="1"/>
</dbReference>
<proteinExistence type="predicted"/>
<evidence type="ECO:0000256" key="2">
    <source>
        <dbReference type="ARBA" id="ARBA00012438"/>
    </source>
</evidence>
<keyword evidence="6" id="KW-0902">Two-component regulatory system</keyword>
<name>A0ABQ3YF34_9ACTN</name>
<dbReference type="EC" id="2.7.13.3" evidence="2"/>
<dbReference type="SMART" id="SM00387">
    <property type="entry name" value="HATPase_c"/>
    <property type="match status" value="1"/>
</dbReference>
<dbReference type="EMBL" id="BOMI01000147">
    <property type="protein sequence ID" value="GID78618.1"/>
    <property type="molecule type" value="Genomic_DNA"/>
</dbReference>
<dbReference type="InterPro" id="IPR050980">
    <property type="entry name" value="2C_sensor_his_kinase"/>
</dbReference>
<organism evidence="8 9">
    <name type="scientific">Paractinoplanes deccanensis</name>
    <dbReference type="NCBI Taxonomy" id="113561"/>
    <lineage>
        <taxon>Bacteria</taxon>
        <taxon>Bacillati</taxon>
        <taxon>Actinomycetota</taxon>
        <taxon>Actinomycetes</taxon>
        <taxon>Micromonosporales</taxon>
        <taxon>Micromonosporaceae</taxon>
        <taxon>Paractinoplanes</taxon>
    </lineage>
</organism>
<dbReference type="PROSITE" id="PS50109">
    <property type="entry name" value="HIS_KIN"/>
    <property type="match status" value="1"/>
</dbReference>
<keyword evidence="3" id="KW-0597">Phosphoprotein</keyword>
<feature type="domain" description="Histidine kinase" evidence="7">
    <location>
        <begin position="42"/>
        <end position="235"/>
    </location>
</feature>
<keyword evidence="4" id="KW-0808">Transferase</keyword>
<accession>A0ABQ3YF34</accession>
<gene>
    <name evidence="8" type="ORF">Ade02nite_72590</name>
</gene>
<evidence type="ECO:0000256" key="5">
    <source>
        <dbReference type="ARBA" id="ARBA00022777"/>
    </source>
</evidence>
<comment type="caution">
    <text evidence="8">The sequence shown here is derived from an EMBL/GenBank/DDBJ whole genome shotgun (WGS) entry which is preliminary data.</text>
</comment>
<keyword evidence="9" id="KW-1185">Reference proteome</keyword>
<evidence type="ECO:0000256" key="1">
    <source>
        <dbReference type="ARBA" id="ARBA00000085"/>
    </source>
</evidence>
<keyword evidence="5" id="KW-0418">Kinase</keyword>
<reference evidence="8 9" key="1">
    <citation type="submission" date="2021-01" db="EMBL/GenBank/DDBJ databases">
        <title>Whole genome shotgun sequence of Actinoplanes deccanensis NBRC 13994.</title>
        <authorList>
            <person name="Komaki H."/>
            <person name="Tamura T."/>
        </authorList>
    </citation>
    <scope>NUCLEOTIDE SEQUENCE [LARGE SCALE GENOMIC DNA]</scope>
    <source>
        <strain evidence="8 9">NBRC 13994</strain>
    </source>
</reference>
<dbReference type="InterPro" id="IPR036890">
    <property type="entry name" value="HATPase_C_sf"/>
</dbReference>
<dbReference type="PANTHER" id="PTHR44936:SF9">
    <property type="entry name" value="SENSOR PROTEIN CREC"/>
    <property type="match status" value="1"/>
</dbReference>
<dbReference type="Pfam" id="PF02518">
    <property type="entry name" value="HATPase_c"/>
    <property type="match status" value="1"/>
</dbReference>
<evidence type="ECO:0000256" key="4">
    <source>
        <dbReference type="ARBA" id="ARBA00022679"/>
    </source>
</evidence>
<evidence type="ECO:0000259" key="7">
    <source>
        <dbReference type="PROSITE" id="PS50109"/>
    </source>
</evidence>
<dbReference type="SUPFAM" id="SSF55874">
    <property type="entry name" value="ATPase domain of HSP90 chaperone/DNA topoisomerase II/histidine kinase"/>
    <property type="match status" value="1"/>
</dbReference>
<dbReference type="Gene3D" id="3.30.565.10">
    <property type="entry name" value="Histidine kinase-like ATPase, C-terminal domain"/>
    <property type="match status" value="1"/>
</dbReference>
<evidence type="ECO:0000313" key="9">
    <source>
        <dbReference type="Proteomes" id="UP000609879"/>
    </source>
</evidence>
<comment type="catalytic activity">
    <reaction evidence="1">
        <text>ATP + protein L-histidine = ADP + protein N-phospho-L-histidine.</text>
        <dbReference type="EC" id="2.7.13.3"/>
    </reaction>
</comment>
<sequence>MVIDDGHSDPLAHGARLPGPERVMRLTPRRRAADPGLVLARSICHELRPPMATLAALLRALEEAPEPRRSEITKLAAEHVAYAGAVLSQAAETAYGFRADAMPAETLRRVLPSTLATTPDVSTSASRAALRWPVHPAHTRQILTNLAGNAVRHAPGPVRLSAAVRARRLRLAVVDQGGPTPALHTALRRRTPPPDDRGLGLWVVRQLVGSLGGTLRARQLTPTGLAMEVVLPRYTG</sequence>